<evidence type="ECO:0000313" key="1">
    <source>
        <dbReference type="EMBL" id="MBE1599944.1"/>
    </source>
</evidence>
<dbReference type="EMBL" id="JADBGF010000001">
    <property type="protein sequence ID" value="MBE1599944.1"/>
    <property type="molecule type" value="Genomic_DNA"/>
</dbReference>
<dbReference type="RefSeq" id="WP_050399602.1">
    <property type="nucleotide sequence ID" value="NZ_JADBGF010000001.1"/>
</dbReference>
<comment type="caution">
    <text evidence="1">The sequence shown here is derived from an EMBL/GenBank/DDBJ whole genome shotgun (WGS) entry which is preliminary data.</text>
</comment>
<sequence length="146" mass="16473">MSTVTESAAPAGELTHAAALTKADVDALEAFLSARFDAMRSANHFSSDAYNAAAALARVLRDLVKPVRASFRYDDGSPELLRARMRHWNRLRGLAEPWENTDGYDRGRWDYLVHLDASEVASSAEYARRREEEQAAYERDRLLRSL</sequence>
<name>A0A8I0TTP0_9ACTN</name>
<gene>
    <name evidence="1" type="ORF">H4687_006073</name>
</gene>
<keyword evidence="2" id="KW-1185">Reference proteome</keyword>
<dbReference type="Proteomes" id="UP000629287">
    <property type="component" value="Unassembled WGS sequence"/>
</dbReference>
<dbReference type="AlphaFoldDB" id="A0A8I0TTP0"/>
<protein>
    <submittedName>
        <fullName evidence="1">Uncharacterized protein</fullName>
    </submittedName>
</protein>
<evidence type="ECO:0000313" key="2">
    <source>
        <dbReference type="Proteomes" id="UP000629287"/>
    </source>
</evidence>
<organism evidence="1 2">
    <name type="scientific">Streptomyces stelliscabiei</name>
    <dbReference type="NCBI Taxonomy" id="146820"/>
    <lineage>
        <taxon>Bacteria</taxon>
        <taxon>Bacillati</taxon>
        <taxon>Actinomycetota</taxon>
        <taxon>Actinomycetes</taxon>
        <taxon>Kitasatosporales</taxon>
        <taxon>Streptomycetaceae</taxon>
        <taxon>Streptomyces</taxon>
    </lineage>
</organism>
<dbReference type="GeneID" id="86830602"/>
<reference evidence="1 2" key="1">
    <citation type="submission" date="2020-10" db="EMBL/GenBank/DDBJ databases">
        <title>Sequencing the genomes of 1000 actinobacteria strains.</title>
        <authorList>
            <person name="Klenk H.-P."/>
        </authorList>
    </citation>
    <scope>NUCLEOTIDE SEQUENCE [LARGE SCALE GENOMIC DNA]</scope>
    <source>
        <strain evidence="1 2">DSM 41803</strain>
    </source>
</reference>
<accession>A0A8I0TTP0</accession>
<dbReference type="OrthoDB" id="4310563at2"/>
<proteinExistence type="predicted"/>